<accession>A0A889XLA3</accession>
<protein>
    <submittedName>
        <fullName evidence="3">Chemosensory protein</fullName>
    </submittedName>
</protein>
<dbReference type="Gene3D" id="1.10.2080.10">
    <property type="entry name" value="Insect odorant-binding protein A10/Ejaculatory bulb-specific protein 3"/>
    <property type="match status" value="1"/>
</dbReference>
<dbReference type="InterPro" id="IPR005055">
    <property type="entry name" value="A10/PebIII"/>
</dbReference>
<dbReference type="Pfam" id="PF03392">
    <property type="entry name" value="OS-D"/>
    <property type="match status" value="1"/>
</dbReference>
<name>A0A889XLA3_9NEOP</name>
<proteinExistence type="evidence at transcript level"/>
<dbReference type="EMBL" id="MT380370">
    <property type="protein sequence ID" value="QRF70960.1"/>
    <property type="molecule type" value="mRNA"/>
</dbReference>
<dbReference type="PANTHER" id="PTHR11257">
    <property type="entry name" value="CHEMOSENSORY PROTEIN-RELATED"/>
    <property type="match status" value="1"/>
</dbReference>
<dbReference type="SUPFAM" id="SSF100910">
    <property type="entry name" value="Chemosensory protein Csp2"/>
    <property type="match status" value="1"/>
</dbReference>
<dbReference type="InterPro" id="IPR036682">
    <property type="entry name" value="OS_D_A10/PebIII_sf"/>
</dbReference>
<dbReference type="PANTHER" id="PTHR11257:SF9">
    <property type="entry name" value="CHEMOSENSORY PROTEIN 13"/>
    <property type="match status" value="1"/>
</dbReference>
<feature type="chain" id="PRO_5033062147" evidence="2">
    <location>
        <begin position="20"/>
        <end position="302"/>
    </location>
</feature>
<feature type="compositionally biased region" description="Low complexity" evidence="1">
    <location>
        <begin position="214"/>
        <end position="224"/>
    </location>
</feature>
<organism evidence="3">
    <name type="scientific">Semiothisa cinerearia</name>
    <dbReference type="NCBI Taxonomy" id="2249628"/>
    <lineage>
        <taxon>Eukaryota</taxon>
        <taxon>Metazoa</taxon>
        <taxon>Ecdysozoa</taxon>
        <taxon>Arthropoda</taxon>
        <taxon>Hexapoda</taxon>
        <taxon>Insecta</taxon>
        <taxon>Pterygota</taxon>
        <taxon>Neoptera</taxon>
        <taxon>Endopterygota</taxon>
        <taxon>Lepidoptera</taxon>
        <taxon>Glossata</taxon>
        <taxon>Ditrysia</taxon>
        <taxon>Geometroidea</taxon>
        <taxon>Geometridae</taxon>
        <taxon>Ennominae</taxon>
        <taxon>Semiothisa</taxon>
    </lineage>
</organism>
<evidence type="ECO:0000256" key="2">
    <source>
        <dbReference type="SAM" id="SignalP"/>
    </source>
</evidence>
<feature type="signal peptide" evidence="2">
    <location>
        <begin position="1"/>
        <end position="19"/>
    </location>
</feature>
<evidence type="ECO:0000313" key="3">
    <source>
        <dbReference type="EMBL" id="QRF70960.1"/>
    </source>
</evidence>
<keyword evidence="2" id="KW-0732">Signal</keyword>
<evidence type="ECO:0000256" key="1">
    <source>
        <dbReference type="SAM" id="MobiDB-lite"/>
    </source>
</evidence>
<dbReference type="AlphaFoldDB" id="A0A889XLA3"/>
<gene>
    <name evidence="3" type="primary">CSP14</name>
</gene>
<reference evidence="3" key="1">
    <citation type="journal article" name="PLoS ONE">
        <title>Identification of chemosensory genes from the antennal transcriptome of Semiothisa cinerearia.</title>
        <authorList>
            <person name="Liu P."/>
            <person name="Zhang X."/>
            <person name="Meng R."/>
            <person name="Liu C."/>
            <person name="Li M."/>
            <person name="Zhang T."/>
        </authorList>
    </citation>
    <scope>NUCLEOTIDE SEQUENCE</scope>
</reference>
<feature type="compositionally biased region" description="Pro residues" evidence="1">
    <location>
        <begin position="153"/>
        <end position="173"/>
    </location>
</feature>
<feature type="region of interest" description="Disordered" evidence="1">
    <location>
        <begin position="152"/>
        <end position="266"/>
    </location>
</feature>
<feature type="compositionally biased region" description="Low complexity" evidence="1">
    <location>
        <begin position="174"/>
        <end position="189"/>
    </location>
</feature>
<sequence>MRAILTLCVVFVCAVVCQNANDMASMPKYDSRYDYLDVDAIFTNKRLVRNYVDCLINSNRCTPEGKALKRLLPEALRTKCIRCTERQKRTAVKIIKRLKYEYPDEWAKLSQRWDPTGDFTRYFEEFLAKENFNAIPGSGVAIPLSTVTDASPPQLPAAVPGPAPSPEPAPGSSPVPTAAPVAPVTIPSTSPRPVILNRFGGDGELMVGSPSSATGTTRPTAQTTMRISTMRPPVQTRPTAPSPPSAGASSNAIPTRFPLRPTELPPPYSTAITLIDQIGYKIIRTTELVTDLLRNTVRAVVG</sequence>